<evidence type="ECO:0000256" key="4">
    <source>
        <dbReference type="ARBA" id="ARBA00023002"/>
    </source>
</evidence>
<evidence type="ECO:0000256" key="5">
    <source>
        <dbReference type="ARBA" id="ARBA00023033"/>
    </source>
</evidence>
<organism evidence="8 9">
    <name type="scientific">Aspergillus cavernicola</name>
    <dbReference type="NCBI Taxonomy" id="176166"/>
    <lineage>
        <taxon>Eukaryota</taxon>
        <taxon>Fungi</taxon>
        <taxon>Dikarya</taxon>
        <taxon>Ascomycota</taxon>
        <taxon>Pezizomycotina</taxon>
        <taxon>Eurotiomycetes</taxon>
        <taxon>Eurotiomycetidae</taxon>
        <taxon>Eurotiales</taxon>
        <taxon>Aspergillaceae</taxon>
        <taxon>Aspergillus</taxon>
        <taxon>Aspergillus subgen. Nidulantes</taxon>
    </lineage>
</organism>
<keyword evidence="3" id="KW-0274">FAD</keyword>
<evidence type="ECO:0000256" key="1">
    <source>
        <dbReference type="ARBA" id="ARBA00001974"/>
    </source>
</evidence>
<dbReference type="Pfam" id="PF01494">
    <property type="entry name" value="FAD_binding_3"/>
    <property type="match status" value="2"/>
</dbReference>
<keyword evidence="5" id="KW-0503">Monooxygenase</keyword>
<protein>
    <recommendedName>
        <fullName evidence="7">FAD-binding domain-containing protein</fullName>
    </recommendedName>
</protein>
<evidence type="ECO:0000256" key="3">
    <source>
        <dbReference type="ARBA" id="ARBA00022827"/>
    </source>
</evidence>
<feature type="domain" description="FAD-binding" evidence="7">
    <location>
        <begin position="115"/>
        <end position="349"/>
    </location>
</feature>
<keyword evidence="2" id="KW-0285">Flavoprotein</keyword>
<comment type="cofactor">
    <cofactor evidence="1">
        <name>FAD</name>
        <dbReference type="ChEBI" id="CHEBI:57692"/>
    </cofactor>
</comment>
<name>A0ABR4J190_9EURO</name>
<keyword evidence="6" id="KW-0732">Signal</keyword>
<dbReference type="EMBL" id="JBFXLS010000003">
    <property type="protein sequence ID" value="KAL2833791.1"/>
    <property type="molecule type" value="Genomic_DNA"/>
</dbReference>
<reference evidence="8 9" key="1">
    <citation type="submission" date="2024-07" db="EMBL/GenBank/DDBJ databases">
        <title>Section-level genome sequencing and comparative genomics of Aspergillus sections Usti and Cavernicolus.</title>
        <authorList>
            <consortium name="Lawrence Berkeley National Laboratory"/>
            <person name="Nybo J.L."/>
            <person name="Vesth T.C."/>
            <person name="Theobald S."/>
            <person name="Frisvad J.C."/>
            <person name="Larsen T.O."/>
            <person name="Kjaerboelling I."/>
            <person name="Rothschild-Mancinelli K."/>
            <person name="Lyhne E.K."/>
            <person name="Kogle M.E."/>
            <person name="Barry K."/>
            <person name="Clum A."/>
            <person name="Na H."/>
            <person name="Ledsgaard L."/>
            <person name="Lin J."/>
            <person name="Lipzen A."/>
            <person name="Kuo A."/>
            <person name="Riley R."/>
            <person name="Mondo S."/>
            <person name="LaButti K."/>
            <person name="Haridas S."/>
            <person name="Pangalinan J."/>
            <person name="Salamov A.A."/>
            <person name="Simmons B.A."/>
            <person name="Magnuson J.K."/>
            <person name="Chen J."/>
            <person name="Drula E."/>
            <person name="Henrissat B."/>
            <person name="Wiebenga A."/>
            <person name="Lubbers R.J."/>
            <person name="Gomes A.C."/>
            <person name="Makela M.R."/>
            <person name="Stajich J."/>
            <person name="Grigoriev I.V."/>
            <person name="Mortensen U.H."/>
            <person name="De vries R.P."/>
            <person name="Baker S.E."/>
            <person name="Andersen M.R."/>
        </authorList>
    </citation>
    <scope>NUCLEOTIDE SEQUENCE [LARGE SCALE GENOMIC DNA]</scope>
    <source>
        <strain evidence="8 9">CBS 600.67</strain>
    </source>
</reference>
<dbReference type="Gene3D" id="3.50.50.60">
    <property type="entry name" value="FAD/NAD(P)-binding domain"/>
    <property type="match status" value="1"/>
</dbReference>
<dbReference type="PANTHER" id="PTHR47178:SF2">
    <property type="entry name" value="FAD-BINDING DOMAIN-CONTAINING PROTEIN"/>
    <property type="match status" value="1"/>
</dbReference>
<evidence type="ECO:0000313" key="8">
    <source>
        <dbReference type="EMBL" id="KAL2833791.1"/>
    </source>
</evidence>
<evidence type="ECO:0000256" key="2">
    <source>
        <dbReference type="ARBA" id="ARBA00022630"/>
    </source>
</evidence>
<keyword evidence="9" id="KW-1185">Reference proteome</keyword>
<feature type="chain" id="PRO_5047523004" description="FAD-binding domain-containing protein" evidence="6">
    <location>
        <begin position="19"/>
        <end position="404"/>
    </location>
</feature>
<gene>
    <name evidence="8" type="ORF">BDW59DRAFT_156593</name>
</gene>
<dbReference type="PRINTS" id="PR00420">
    <property type="entry name" value="RNGMNOXGNASE"/>
</dbReference>
<proteinExistence type="predicted"/>
<dbReference type="InterPro" id="IPR002938">
    <property type="entry name" value="FAD-bd"/>
</dbReference>
<dbReference type="InterPro" id="IPR036188">
    <property type="entry name" value="FAD/NAD-bd_sf"/>
</dbReference>
<dbReference type="PANTHER" id="PTHR47178">
    <property type="entry name" value="MONOOXYGENASE, FAD-BINDING"/>
    <property type="match status" value="1"/>
</dbReference>
<evidence type="ECO:0000256" key="6">
    <source>
        <dbReference type="SAM" id="SignalP"/>
    </source>
</evidence>
<sequence length="404" mass="44610">MALQVIIIGAGTTGLLLAQGLKQTGIKATVYERETPEMYMDRPREWGMSLHWGTQSVMRLLSPELRGRIKEVWTDPTIPDNSFYELPIYAGHSGELLGKTSDRSMRVTRRKMRKLFSEGIDIQYGKHLLAIAKSEGGRVTATFADGTSVSGHLIVGCDSANSTTRQLLLGDAGKVNHLDLTMLNFTCKFDVETARLIRATHPFAFNSYHPANRMLWVSAQDIGDPEDPTTWTFQLIMSWPGTPRAGDQDLADQAARTAYLKGMASEYAQPWRTIIEKIPDDIKFGTDKVSSWRPFDWSTTTLLAGVTTLAGDAAHPFPPYRGQGLNTGLEDAAELAAELAGVKSAPEELTAAVQRYEKCMLARAHREFPLSEKSASAAHDFKRIHEHPILKMGLDRASGFATQG</sequence>
<evidence type="ECO:0000313" key="9">
    <source>
        <dbReference type="Proteomes" id="UP001610335"/>
    </source>
</evidence>
<dbReference type="Proteomes" id="UP001610335">
    <property type="component" value="Unassembled WGS sequence"/>
</dbReference>
<feature type="signal peptide" evidence="6">
    <location>
        <begin position="1"/>
        <end position="18"/>
    </location>
</feature>
<accession>A0ABR4J190</accession>
<evidence type="ECO:0000259" key="7">
    <source>
        <dbReference type="Pfam" id="PF01494"/>
    </source>
</evidence>
<comment type="caution">
    <text evidence="8">The sequence shown here is derived from an EMBL/GenBank/DDBJ whole genome shotgun (WGS) entry which is preliminary data.</text>
</comment>
<keyword evidence="4" id="KW-0560">Oxidoreductase</keyword>
<dbReference type="SUPFAM" id="SSF51905">
    <property type="entry name" value="FAD/NAD(P)-binding domain"/>
    <property type="match status" value="1"/>
</dbReference>
<feature type="domain" description="FAD-binding" evidence="7">
    <location>
        <begin position="3"/>
        <end position="39"/>
    </location>
</feature>